<gene>
    <name evidence="6" type="primary">khpB</name>
    <name evidence="6" type="synonym">eloR</name>
    <name evidence="9" type="ORF">IAA70_00125</name>
</gene>
<dbReference type="HAMAP" id="MF_00867">
    <property type="entry name" value="KhpB"/>
    <property type="match status" value="1"/>
</dbReference>
<evidence type="ECO:0000256" key="2">
    <source>
        <dbReference type="ARBA" id="ARBA00022884"/>
    </source>
</evidence>
<comment type="function">
    <text evidence="6">A probable RNA chaperone. Forms a complex with KhpA which binds to cellular RNA and controls its expression. Plays a role in peptidoglycan (PG) homeostasis and cell length regulation.</text>
</comment>
<dbReference type="InterPro" id="IPR036867">
    <property type="entry name" value="R3H_dom_sf"/>
</dbReference>
<keyword evidence="3 6" id="KW-0133">Cell shape</keyword>
<comment type="caution">
    <text evidence="9">The sequence shown here is derived from an EMBL/GenBank/DDBJ whole genome shotgun (WGS) entry which is preliminary data.</text>
</comment>
<dbReference type="PROSITE" id="PS51061">
    <property type="entry name" value="R3H"/>
    <property type="match status" value="1"/>
</dbReference>
<comment type="similarity">
    <text evidence="6">Belongs to the KhpB RNA-binding protein family.</text>
</comment>
<feature type="region of interest" description="Disordered" evidence="7">
    <location>
        <begin position="57"/>
        <end position="139"/>
    </location>
</feature>
<feature type="compositionally biased region" description="Basic and acidic residues" evidence="7">
    <location>
        <begin position="99"/>
        <end position="133"/>
    </location>
</feature>
<dbReference type="InterPro" id="IPR001374">
    <property type="entry name" value="R3H_dom"/>
</dbReference>
<sequence length="296" mass="32776">MEKFITATGKTIDLAIEAALRELKMDRDSVSVEVLENPKSGFLGFGASPAKVKVTYEVPDEPERPAPALSSASRSKPKKAEPAPAQKAINPKPINPPKKAKEAPKAAEKPAEKPVEKPAEKRERAPKAPKVEKTYAPAAPGSKEEKIEVFVKGLLEHMGSDAVPHAYLGENDTYQVDLVGEDLGFLIGRRGETLDAIQHLTNYAINRDSSKRARINVDAENYRRKREESLKRLAQKVAGKVVKYRRSITLEPMNAYERHVIHATLQDYPDVTTHSTGTEPGRRVVVSYSKYQDSED</sequence>
<comment type="subunit">
    <text evidence="6">Forms a complex with KhpA.</text>
</comment>
<evidence type="ECO:0000256" key="1">
    <source>
        <dbReference type="ARBA" id="ARBA00022490"/>
    </source>
</evidence>
<dbReference type="Pfam" id="PF13083">
    <property type="entry name" value="KH_KhpA-B"/>
    <property type="match status" value="1"/>
</dbReference>
<dbReference type="InterPro" id="IPR038008">
    <property type="entry name" value="Jag_KH"/>
</dbReference>
<organism evidence="9 10">
    <name type="scientific">Candidatus Avoscillospira stercoripullorum</name>
    <dbReference type="NCBI Taxonomy" id="2840709"/>
    <lineage>
        <taxon>Bacteria</taxon>
        <taxon>Bacillati</taxon>
        <taxon>Bacillota</taxon>
        <taxon>Clostridia</taxon>
        <taxon>Eubacteriales</taxon>
        <taxon>Oscillospiraceae</taxon>
        <taxon>Oscillospiraceae incertae sedis</taxon>
        <taxon>Candidatus Avoscillospira</taxon>
    </lineage>
</organism>
<keyword evidence="5 6" id="KW-0961">Cell wall biogenesis/degradation</keyword>
<evidence type="ECO:0000256" key="5">
    <source>
        <dbReference type="ARBA" id="ARBA00023316"/>
    </source>
</evidence>
<dbReference type="CDD" id="cd02414">
    <property type="entry name" value="KH-II_Jag"/>
    <property type="match status" value="1"/>
</dbReference>
<dbReference type="InterPro" id="IPR038247">
    <property type="entry name" value="Jag_N_dom_sf"/>
</dbReference>
<evidence type="ECO:0000256" key="7">
    <source>
        <dbReference type="SAM" id="MobiDB-lite"/>
    </source>
</evidence>
<dbReference type="SUPFAM" id="SSF82708">
    <property type="entry name" value="R3H domain"/>
    <property type="match status" value="1"/>
</dbReference>
<dbReference type="InterPro" id="IPR015946">
    <property type="entry name" value="KH_dom-like_a/b"/>
</dbReference>
<dbReference type="GO" id="GO:0009252">
    <property type="term" value="P:peptidoglycan biosynthetic process"/>
    <property type="evidence" value="ECO:0007669"/>
    <property type="project" value="UniProtKB-UniRule"/>
</dbReference>
<dbReference type="Pfam" id="PF01424">
    <property type="entry name" value="R3H"/>
    <property type="match status" value="1"/>
</dbReference>
<dbReference type="Gene3D" id="3.30.300.20">
    <property type="match status" value="1"/>
</dbReference>
<dbReference type="Gene3D" id="3.30.30.80">
    <property type="entry name" value="probable RNA-binding protein from clostridium symbiosum atcc 14940"/>
    <property type="match status" value="1"/>
</dbReference>
<dbReference type="CDD" id="cd02644">
    <property type="entry name" value="R3H_jag"/>
    <property type="match status" value="1"/>
</dbReference>
<dbReference type="PANTHER" id="PTHR35800:SF1">
    <property type="entry name" value="RNA-BINDING PROTEIN KHPB"/>
    <property type="match status" value="1"/>
</dbReference>
<dbReference type="PANTHER" id="PTHR35800">
    <property type="entry name" value="PROTEIN JAG"/>
    <property type="match status" value="1"/>
</dbReference>
<dbReference type="Proteomes" id="UP000824258">
    <property type="component" value="Unassembled WGS sequence"/>
</dbReference>
<dbReference type="SMART" id="SM00393">
    <property type="entry name" value="R3H"/>
    <property type="match status" value="1"/>
</dbReference>
<evidence type="ECO:0000256" key="4">
    <source>
        <dbReference type="ARBA" id="ARBA00023186"/>
    </source>
</evidence>
<dbReference type="GO" id="GO:0003723">
    <property type="term" value="F:RNA binding"/>
    <property type="evidence" value="ECO:0007669"/>
    <property type="project" value="UniProtKB-UniRule"/>
</dbReference>
<evidence type="ECO:0000313" key="10">
    <source>
        <dbReference type="Proteomes" id="UP000824258"/>
    </source>
</evidence>
<evidence type="ECO:0000256" key="6">
    <source>
        <dbReference type="HAMAP-Rule" id="MF_00867"/>
    </source>
</evidence>
<name>A0A9D1A6E6_9FIRM</name>
<comment type="subcellular location">
    <subcellularLocation>
        <location evidence="6">Cytoplasm</location>
    </subcellularLocation>
</comment>
<keyword evidence="1 6" id="KW-0963">Cytoplasm</keyword>
<dbReference type="Gene3D" id="3.30.1370.50">
    <property type="entry name" value="R3H-like domain"/>
    <property type="match status" value="1"/>
</dbReference>
<dbReference type="EMBL" id="DVGD01000005">
    <property type="protein sequence ID" value="HIR08788.1"/>
    <property type="molecule type" value="Genomic_DNA"/>
</dbReference>
<comment type="caution">
    <text evidence="6">Lacks conserved residue(s) required for the propagation of feature annotation.</text>
</comment>
<keyword evidence="2 6" id="KW-0694">RNA-binding</keyword>
<dbReference type="SMART" id="SM01245">
    <property type="entry name" value="Jag_N"/>
    <property type="match status" value="1"/>
</dbReference>
<reference evidence="9" key="2">
    <citation type="journal article" date="2021" name="PeerJ">
        <title>Extensive microbial diversity within the chicken gut microbiome revealed by metagenomics and culture.</title>
        <authorList>
            <person name="Gilroy R."/>
            <person name="Ravi A."/>
            <person name="Getino M."/>
            <person name="Pursley I."/>
            <person name="Horton D.L."/>
            <person name="Alikhan N.F."/>
            <person name="Baker D."/>
            <person name="Gharbi K."/>
            <person name="Hall N."/>
            <person name="Watson M."/>
            <person name="Adriaenssens E.M."/>
            <person name="Foster-Nyarko E."/>
            <person name="Jarju S."/>
            <person name="Secka A."/>
            <person name="Antonio M."/>
            <person name="Oren A."/>
            <person name="Chaudhuri R.R."/>
            <person name="La Ragione R."/>
            <person name="Hildebrand F."/>
            <person name="Pallen M.J."/>
        </authorList>
    </citation>
    <scope>NUCLEOTIDE SEQUENCE</scope>
    <source>
        <strain evidence="9">ChiHjej9B8-7071</strain>
    </source>
</reference>
<proteinExistence type="inferred from homology"/>
<comment type="domain">
    <text evidence="6">Has an N-terminal Jag-N domain and 2 RNA-binding domains (KH and R3H).</text>
</comment>
<dbReference type="InterPro" id="IPR032782">
    <property type="entry name" value="KhpB_N"/>
</dbReference>
<feature type="domain" description="R3H" evidence="8">
    <location>
        <begin position="224"/>
        <end position="290"/>
    </location>
</feature>
<dbReference type="InterPro" id="IPR039247">
    <property type="entry name" value="KhpB"/>
</dbReference>
<dbReference type="InterPro" id="IPR034079">
    <property type="entry name" value="R3H_KhpB"/>
</dbReference>
<reference evidence="9" key="1">
    <citation type="submission" date="2020-10" db="EMBL/GenBank/DDBJ databases">
        <authorList>
            <person name="Gilroy R."/>
        </authorList>
    </citation>
    <scope>NUCLEOTIDE SEQUENCE</scope>
    <source>
        <strain evidence="9">ChiHjej9B8-7071</strain>
    </source>
</reference>
<evidence type="ECO:0000256" key="3">
    <source>
        <dbReference type="ARBA" id="ARBA00022960"/>
    </source>
</evidence>
<dbReference type="Pfam" id="PF14804">
    <property type="entry name" value="Jag_N"/>
    <property type="match status" value="1"/>
</dbReference>
<evidence type="ECO:0000313" key="9">
    <source>
        <dbReference type="EMBL" id="HIR08788.1"/>
    </source>
</evidence>
<protein>
    <recommendedName>
        <fullName evidence="6">RNA-binding protein KhpB</fullName>
    </recommendedName>
    <alternativeName>
        <fullName evidence="6">RNA-binding protein EloR</fullName>
    </alternativeName>
</protein>
<dbReference type="GO" id="GO:0071555">
    <property type="term" value="P:cell wall organization"/>
    <property type="evidence" value="ECO:0007669"/>
    <property type="project" value="UniProtKB-KW"/>
</dbReference>
<dbReference type="NCBIfam" id="NF041568">
    <property type="entry name" value="Jag_EloR"/>
    <property type="match status" value="1"/>
</dbReference>
<dbReference type="GO" id="GO:0008360">
    <property type="term" value="P:regulation of cell shape"/>
    <property type="evidence" value="ECO:0007669"/>
    <property type="project" value="UniProtKB-KW"/>
</dbReference>
<accession>A0A9D1A6E6</accession>
<dbReference type="GO" id="GO:0005737">
    <property type="term" value="C:cytoplasm"/>
    <property type="evidence" value="ECO:0007669"/>
    <property type="project" value="UniProtKB-SubCell"/>
</dbReference>
<keyword evidence="4 6" id="KW-0143">Chaperone</keyword>
<dbReference type="AlphaFoldDB" id="A0A9D1A6E6"/>
<feature type="compositionally biased region" description="Low complexity" evidence="7">
    <location>
        <begin position="82"/>
        <end position="92"/>
    </location>
</feature>
<evidence type="ECO:0000259" key="8">
    <source>
        <dbReference type="PROSITE" id="PS51061"/>
    </source>
</evidence>